<keyword evidence="2" id="KW-1185">Reference proteome</keyword>
<sequence length="120" mass="13765">MASLAPGRVQLNNFPWNQKLMKYVKDGQPERAMQLFQQMAEHCIVDLLDHAGHLQEPENMVMAMPCKPQVAAWMVFFDPCRAHGNMEMAECVAKQILEMEPENAPGYVKHPCCCWQQAYL</sequence>
<dbReference type="PANTHER" id="PTHR47926:SF419">
    <property type="entry name" value="(WILD MALAYSIAN BANANA) HYPOTHETICAL PROTEIN"/>
    <property type="match status" value="1"/>
</dbReference>
<dbReference type="EMBL" id="OZ019907">
    <property type="protein sequence ID" value="CAK9206111.1"/>
    <property type="molecule type" value="Genomic_DNA"/>
</dbReference>
<dbReference type="Proteomes" id="UP001497512">
    <property type="component" value="Chromosome 15"/>
</dbReference>
<accession>A0ABP0TVG7</accession>
<evidence type="ECO:0000313" key="2">
    <source>
        <dbReference type="Proteomes" id="UP001497512"/>
    </source>
</evidence>
<dbReference type="PANTHER" id="PTHR47926">
    <property type="entry name" value="PENTATRICOPEPTIDE REPEAT-CONTAINING PROTEIN"/>
    <property type="match status" value="1"/>
</dbReference>
<dbReference type="InterPro" id="IPR046960">
    <property type="entry name" value="PPR_At4g14850-like_plant"/>
</dbReference>
<name>A0ABP0TVG7_9BRYO</name>
<proteinExistence type="predicted"/>
<evidence type="ECO:0000313" key="1">
    <source>
        <dbReference type="EMBL" id="CAK9206111.1"/>
    </source>
</evidence>
<reference evidence="1" key="1">
    <citation type="submission" date="2024-02" db="EMBL/GenBank/DDBJ databases">
        <authorList>
            <consortium name="ELIXIR-Norway"/>
            <consortium name="Elixir Norway"/>
        </authorList>
    </citation>
    <scope>NUCLEOTIDE SEQUENCE</scope>
</reference>
<gene>
    <name evidence="1" type="ORF">CSSPTR1EN2_LOCUS8185</name>
</gene>
<dbReference type="Gene3D" id="1.25.40.10">
    <property type="entry name" value="Tetratricopeptide repeat domain"/>
    <property type="match status" value="1"/>
</dbReference>
<dbReference type="InterPro" id="IPR011990">
    <property type="entry name" value="TPR-like_helical_dom_sf"/>
</dbReference>
<organism evidence="1 2">
    <name type="scientific">Sphagnum troendelagicum</name>
    <dbReference type="NCBI Taxonomy" id="128251"/>
    <lineage>
        <taxon>Eukaryota</taxon>
        <taxon>Viridiplantae</taxon>
        <taxon>Streptophyta</taxon>
        <taxon>Embryophyta</taxon>
        <taxon>Bryophyta</taxon>
        <taxon>Sphagnophytina</taxon>
        <taxon>Sphagnopsida</taxon>
        <taxon>Sphagnales</taxon>
        <taxon>Sphagnaceae</taxon>
        <taxon>Sphagnum</taxon>
    </lineage>
</organism>
<protein>
    <submittedName>
        <fullName evidence="1">Uncharacterized protein</fullName>
    </submittedName>
</protein>